<keyword evidence="5" id="KW-0067">ATP-binding</keyword>
<reference evidence="12 13" key="1">
    <citation type="journal article" date="2007" name="PLoS Pathog.">
        <title>Genome sequence of Babesia bovis and comparative analysis of apicomplexan hemoprotozoa.</title>
        <authorList>
            <person name="Brayton K.A."/>
            <person name="Lau A.O.T."/>
            <person name="Herndon D.R."/>
            <person name="Hannick L."/>
            <person name="Kappmeyer L.S."/>
            <person name="Berens S.J."/>
            <person name="Bidwell S.L."/>
            <person name="Brown W.C."/>
            <person name="Crabtree J."/>
            <person name="Fadrosh D."/>
            <person name="Feldblum T."/>
            <person name="Forberger H.A."/>
            <person name="Haas B.J."/>
            <person name="Howell J.M."/>
            <person name="Khouri H."/>
            <person name="Koo H."/>
            <person name="Mann D.J."/>
            <person name="Norimine J."/>
            <person name="Paulsen I.T."/>
            <person name="Radune D."/>
            <person name="Ren Q."/>
            <person name="Smith R.K. Jr."/>
            <person name="Suarez C.E."/>
            <person name="White O."/>
            <person name="Wortman J.R."/>
            <person name="Knowles D.P. Jr."/>
            <person name="McElwain T.F."/>
            <person name="Nene V.M."/>
        </authorList>
    </citation>
    <scope>NUCLEOTIDE SEQUENCE [LARGE SCALE GENOMIC DNA]</scope>
    <source>
        <strain evidence="12">T2Bo</strain>
    </source>
</reference>
<feature type="compositionally biased region" description="Basic and acidic residues" evidence="8">
    <location>
        <begin position="1"/>
        <end position="10"/>
    </location>
</feature>
<dbReference type="GO" id="GO:0016020">
    <property type="term" value="C:membrane"/>
    <property type="evidence" value="ECO:0007669"/>
    <property type="project" value="UniProtKB-SubCell"/>
</dbReference>
<dbReference type="SMART" id="SM00382">
    <property type="entry name" value="AAA"/>
    <property type="match status" value="2"/>
</dbReference>
<keyword evidence="6 9" id="KW-1133">Transmembrane helix</keyword>
<feature type="transmembrane region" description="Helical" evidence="9">
    <location>
        <begin position="158"/>
        <end position="179"/>
    </location>
</feature>
<evidence type="ECO:0000256" key="8">
    <source>
        <dbReference type="SAM" id="MobiDB-lite"/>
    </source>
</evidence>
<evidence type="ECO:0000256" key="2">
    <source>
        <dbReference type="ARBA" id="ARBA00022448"/>
    </source>
</evidence>
<dbReference type="EMBL" id="AAXT01000001">
    <property type="protein sequence ID" value="EDO08120.1"/>
    <property type="molecule type" value="Genomic_DNA"/>
</dbReference>
<dbReference type="GeneID" id="5479937"/>
<dbReference type="Gene3D" id="3.40.50.300">
    <property type="entry name" value="P-loop containing nucleotide triphosphate hydrolases"/>
    <property type="match status" value="2"/>
</dbReference>
<feature type="domain" description="ABC transporter" evidence="10">
    <location>
        <begin position="1236"/>
        <end position="1531"/>
    </location>
</feature>
<dbReference type="InterPro" id="IPR050173">
    <property type="entry name" value="ABC_transporter_C-like"/>
</dbReference>
<accession>A7ANI6</accession>
<name>A7ANI6_BABBO</name>
<evidence type="ECO:0000256" key="5">
    <source>
        <dbReference type="ARBA" id="ARBA00022840"/>
    </source>
</evidence>
<organism evidence="12 13">
    <name type="scientific">Babesia bovis</name>
    <dbReference type="NCBI Taxonomy" id="5865"/>
    <lineage>
        <taxon>Eukaryota</taxon>
        <taxon>Sar</taxon>
        <taxon>Alveolata</taxon>
        <taxon>Apicomplexa</taxon>
        <taxon>Aconoidasida</taxon>
        <taxon>Piroplasmida</taxon>
        <taxon>Babesiidae</taxon>
        <taxon>Babesia</taxon>
    </lineage>
</organism>
<dbReference type="FunCoup" id="A7ANI6">
    <property type="interactions" value="2"/>
</dbReference>
<dbReference type="VEuPathDB" id="PiroplasmaDB:BBOV_III005570"/>
<dbReference type="eggNOG" id="KOG0054">
    <property type="taxonomic scope" value="Eukaryota"/>
</dbReference>
<dbReference type="STRING" id="5865.A7ANI6"/>
<dbReference type="OMA" id="RLEIYMC"/>
<feature type="domain" description="ABC transmembrane type-1" evidence="11">
    <location>
        <begin position="846"/>
        <end position="1142"/>
    </location>
</feature>
<dbReference type="SUPFAM" id="SSF52540">
    <property type="entry name" value="P-loop containing nucleoside triphosphate hydrolases"/>
    <property type="match status" value="2"/>
</dbReference>
<evidence type="ECO:0000256" key="9">
    <source>
        <dbReference type="SAM" id="Phobius"/>
    </source>
</evidence>
<evidence type="ECO:0000259" key="10">
    <source>
        <dbReference type="PROSITE" id="PS50893"/>
    </source>
</evidence>
<feature type="transmembrane region" description="Helical" evidence="9">
    <location>
        <begin position="308"/>
        <end position="330"/>
    </location>
</feature>
<feature type="domain" description="ABC transporter" evidence="10">
    <location>
        <begin position="513"/>
        <end position="768"/>
    </location>
</feature>
<evidence type="ECO:0000259" key="11">
    <source>
        <dbReference type="PROSITE" id="PS50929"/>
    </source>
</evidence>
<feature type="transmembrane region" description="Helical" evidence="9">
    <location>
        <begin position="834"/>
        <end position="857"/>
    </location>
</feature>
<dbReference type="InParanoid" id="A7ANI6"/>
<gene>
    <name evidence="12" type="ORF">BBOV_III005570</name>
</gene>
<comment type="caution">
    <text evidence="12">The sequence shown here is derived from an EMBL/GenBank/DDBJ whole genome shotgun (WGS) entry which is preliminary data.</text>
</comment>
<dbReference type="InterPro" id="IPR036640">
    <property type="entry name" value="ABC1_TM_sf"/>
</dbReference>
<dbReference type="InterPro" id="IPR011527">
    <property type="entry name" value="ABC1_TM_dom"/>
</dbReference>
<evidence type="ECO:0000313" key="12">
    <source>
        <dbReference type="EMBL" id="EDO08120.1"/>
    </source>
</evidence>
<keyword evidence="7 9" id="KW-0472">Membrane</keyword>
<comment type="subcellular location">
    <subcellularLocation>
        <location evidence="1">Membrane</location>
    </subcellularLocation>
</comment>
<dbReference type="PROSITE" id="PS00211">
    <property type="entry name" value="ABC_TRANSPORTER_1"/>
    <property type="match status" value="1"/>
</dbReference>
<feature type="transmembrane region" description="Helical" evidence="9">
    <location>
        <begin position="115"/>
        <end position="138"/>
    </location>
</feature>
<evidence type="ECO:0000256" key="7">
    <source>
        <dbReference type="ARBA" id="ARBA00023136"/>
    </source>
</evidence>
<evidence type="ECO:0000256" key="4">
    <source>
        <dbReference type="ARBA" id="ARBA00022741"/>
    </source>
</evidence>
<dbReference type="PROSITE" id="PS50929">
    <property type="entry name" value="ABC_TM1F"/>
    <property type="match status" value="1"/>
</dbReference>
<protein>
    <submittedName>
        <fullName evidence="12">ABC transporter family protein</fullName>
    </submittedName>
</protein>
<keyword evidence="4" id="KW-0547">Nucleotide-binding</keyword>
<dbReference type="Gene3D" id="1.20.1560.10">
    <property type="entry name" value="ABC transporter type 1, transmembrane domain"/>
    <property type="match status" value="2"/>
</dbReference>
<keyword evidence="3 9" id="KW-0812">Transmembrane</keyword>
<dbReference type="GO" id="GO:0005524">
    <property type="term" value="F:ATP binding"/>
    <property type="evidence" value="ECO:0007669"/>
    <property type="project" value="UniProtKB-KW"/>
</dbReference>
<dbReference type="SUPFAM" id="SSF90123">
    <property type="entry name" value="ABC transporter transmembrane region"/>
    <property type="match status" value="2"/>
</dbReference>
<reference evidence="13" key="2">
    <citation type="journal article" date="2020" name="Data Brief">
        <title>Transcriptome dataset of Babesia bovis life stages within vertebrate and invertebrate hosts.</title>
        <authorList>
            <person name="Ueti M.W."/>
            <person name="Johnson W.C."/>
            <person name="Kappmeyer L.S."/>
            <person name="Herndon D.R."/>
            <person name="Mousel M.R."/>
            <person name="Reif K.E."/>
            <person name="Taus N.S."/>
            <person name="Ifeonu O.O."/>
            <person name="Silva J.C."/>
            <person name="Suarez C.E."/>
            <person name="Brayton K.A."/>
        </authorList>
    </citation>
    <scope>NUCLEOTIDE SEQUENCE [LARGE SCALE GENOMIC DNA]</scope>
</reference>
<keyword evidence="13" id="KW-1185">Reference proteome</keyword>
<dbReference type="GO" id="GO:0016887">
    <property type="term" value="F:ATP hydrolysis activity"/>
    <property type="evidence" value="ECO:0007669"/>
    <property type="project" value="InterPro"/>
</dbReference>
<feature type="transmembrane region" description="Helical" evidence="9">
    <location>
        <begin position="382"/>
        <end position="403"/>
    </location>
</feature>
<evidence type="ECO:0000313" key="13">
    <source>
        <dbReference type="Proteomes" id="UP000002173"/>
    </source>
</evidence>
<evidence type="ECO:0000256" key="1">
    <source>
        <dbReference type="ARBA" id="ARBA00004370"/>
    </source>
</evidence>
<evidence type="ECO:0000256" key="6">
    <source>
        <dbReference type="ARBA" id="ARBA00022989"/>
    </source>
</evidence>
<feature type="transmembrane region" description="Helical" evidence="9">
    <location>
        <begin position="982"/>
        <end position="1008"/>
    </location>
</feature>
<sequence>MATGHDEDVHSAPMEGSEEGIPPPPKKNIYDNVSFFRRLFFVWIRYWVENIGKPNFNFENLHPLPKNDQIKEWQPILSKHVSDGILKAEFAKDKDKPGDSATITTKTARFIILRALLLTYGFRIFLILLANIAVNVASVGMSIFLKKLLVLLSAKEKVYLSIVFYAGLIAVLELVVSLLEQHLTFHTSRLESVMEASISITLFQHSMCHRRAYNLGSIGHNTLAKCKGVVHSWPCGNAECGENPLRCPARRYQNKDLSPQMYTFLLLDTYCLMLPVDGMIICVRLFTTFITSIIIIRTKIGVDILTCALILTGTVLMSSLLEVINGFAYMHSIRSKDYRYSKTSNVLGNMDIIKFMGLEDVGYNIVQNSRDDEMAVLFTRSVLYAINSSLTVTIGTIIFLVMIKDYLRDVTSTLDVCRFDASAPMTIMFIISKLTKATENFPNTVKYFMEAIVCLVRVDKFLNTCSPNYYLGTDISKRPQDSPKINTYDQMALSLPSDDTLVLFDKASFAWYNTYEECMRATSDTSPQLKNISFILKRKDICIVTGNQGCGKSSLLKAINGEMSLTEGKMAVAPLSTGMPIFYSSQDIWLPSGSIRSIITFGHIFDEEIYKRVIRCVELEKDFRSWAHGDSRVISEQGYSLSGGQRVRVGLARALYAYMIFSKANEQLENRCCFLVCLDEPFHGLDPNVTKLVFNNLFNKRTGLLVRDDVAVILTVSRVISDTVFDGINCRDVVEIPLYRLDTNGFTCVGRVGTAITSEESAVSSANVSPDASSRLCTPKALSTIPNAVLNTNIYNPDRTALTKVPRTGRPVANANNPNEAAPDPSDMRRAYKAYISTVGYILCTAVLVMLIAGITFDKVNSILLANWSDALKPLTDCNLTKDDKLKILEDNAHLLRLIIGFSIAYIITMYGSYMFTSVGNLFGSQKLHIFALKSLFFRSSTELPLKKSVGEVITLLSGDLFFIDDILGKAFLFSIMSLLRLAIHFGTMCSAAPIIIPIPILIFYFIYFKVFRYHLKATNHLQCFMFDALAKINTTYLNIAGGSALFRSYRREGMCMEYLYASSELYIRTRFMKKCVPLWIMVIIKLVTSFTIFVVTVMLISFTAVAGKELQIANLGLIVTLLLELNGLITQCVAKYALCERMLCSMSRYENYLLRGKYSLKEKFDSMDEIVLYNSAKASNAIVEKGKADLLRRRKFEFRNCVKRRYRSVWTTLCYRPRMQFVDVASYLPGDHSTLTLDNVSVTYMGSSGKGPATYILKNLNATATAGDVVGIVGRTGAGKTTLFRSLQNIARNRDGQLLLDGRDLNTIPRGIVRQIVGILPQIPFVFKGWTLRRFLDPRMLYSDDEIISALECCGLLDMVKTLHPTRFLDAVLVDENLKIARGLYVVIPIICLKQVKEEGFTVETKKTKAKVYGKDQSGPCFTSSQLRMLTLSRLFLYRNHYRLLLIDEPPSENCGENDAQEGEHVDVVPDKCIPVYDLVDLYFKHCTTFIVAHDLRALRSCNQIWFMESGEITRKIMGASNVAEYLNNL</sequence>
<dbReference type="GO" id="GO:0140359">
    <property type="term" value="F:ABC-type transporter activity"/>
    <property type="evidence" value="ECO:0007669"/>
    <property type="project" value="InterPro"/>
</dbReference>
<keyword evidence="2" id="KW-0813">Transport</keyword>
<dbReference type="InterPro" id="IPR003439">
    <property type="entry name" value="ABC_transporter-like_ATP-bd"/>
</dbReference>
<proteinExistence type="predicted"/>
<dbReference type="Proteomes" id="UP000002173">
    <property type="component" value="Unassembled WGS sequence"/>
</dbReference>
<feature type="region of interest" description="Disordered" evidence="8">
    <location>
        <begin position="1"/>
        <end position="25"/>
    </location>
</feature>
<evidence type="ECO:0000256" key="3">
    <source>
        <dbReference type="ARBA" id="ARBA00022692"/>
    </source>
</evidence>
<reference evidence="13" key="3">
    <citation type="journal article" date="2021" name="Int. J. Parasitol.">
        <title>Comparative analysis of gene expression between Babesia bovis blood stages and kinetes allowed by improved genome annotation.</title>
        <authorList>
            <person name="Ueti M.W."/>
            <person name="Johnson W.C."/>
            <person name="Kappmeyer L.S."/>
            <person name="Herndon D.R."/>
            <person name="Mousel M.R."/>
            <person name="Reif K.E."/>
            <person name="Taus N.S."/>
            <person name="Ifeonu O.O."/>
            <person name="Silva J.C."/>
            <person name="Suarez C.E."/>
            <person name="Brayton K.A."/>
        </authorList>
    </citation>
    <scope>NUCLEOTIDE SEQUENCE [LARGE SCALE GENOMIC DNA]</scope>
</reference>
<dbReference type="KEGG" id="bbo:BBOV_III005570"/>
<dbReference type="PROSITE" id="PS50893">
    <property type="entry name" value="ABC_TRANSPORTER_2"/>
    <property type="match status" value="2"/>
</dbReference>
<feature type="transmembrane region" description="Helical" evidence="9">
    <location>
        <begin position="270"/>
        <end position="296"/>
    </location>
</feature>
<dbReference type="InterPro" id="IPR003593">
    <property type="entry name" value="AAA+_ATPase"/>
</dbReference>
<dbReference type="InterPro" id="IPR017871">
    <property type="entry name" value="ABC_transporter-like_CS"/>
</dbReference>
<feature type="transmembrane region" description="Helical" evidence="9">
    <location>
        <begin position="895"/>
        <end position="916"/>
    </location>
</feature>
<dbReference type="RefSeq" id="XP_001611688.1">
    <property type="nucleotide sequence ID" value="XM_001611638.1"/>
</dbReference>
<feature type="transmembrane region" description="Helical" evidence="9">
    <location>
        <begin position="1079"/>
        <end position="1107"/>
    </location>
</feature>
<dbReference type="PANTHER" id="PTHR24223">
    <property type="entry name" value="ATP-BINDING CASSETTE SUB-FAMILY C"/>
    <property type="match status" value="1"/>
</dbReference>
<dbReference type="InterPro" id="IPR027417">
    <property type="entry name" value="P-loop_NTPase"/>
</dbReference>
<dbReference type="Pfam" id="PF00005">
    <property type="entry name" value="ABC_tran"/>
    <property type="match status" value="2"/>
</dbReference>